<dbReference type="InterPro" id="IPR013094">
    <property type="entry name" value="AB_hydrolase_3"/>
</dbReference>
<dbReference type="AlphaFoldDB" id="H6BTV9"/>
<dbReference type="VEuPathDB" id="FungiDB:HMPREF1120_03668"/>
<dbReference type="OrthoDB" id="408631at2759"/>
<dbReference type="SUPFAM" id="SSF53474">
    <property type="entry name" value="alpha/beta-Hydrolases"/>
    <property type="match status" value="1"/>
</dbReference>
<dbReference type="RefSeq" id="XP_009155996.1">
    <property type="nucleotide sequence ID" value="XM_009157748.1"/>
</dbReference>
<evidence type="ECO:0000256" key="1">
    <source>
        <dbReference type="ARBA" id="ARBA00022801"/>
    </source>
</evidence>
<reference evidence="3" key="1">
    <citation type="submission" date="2011-07" db="EMBL/GenBank/DDBJ databases">
        <title>The Genome Sequence of Exophiala (Wangiella) dermatitidis NIH/UT8656.</title>
        <authorList>
            <consortium name="The Broad Institute Genome Sequencing Platform"/>
            <person name="Cuomo C."/>
            <person name="Wang Z."/>
            <person name="Hunicke-Smith S."/>
            <person name="Szanislo P.J."/>
            <person name="Earl A."/>
            <person name="Young S.K."/>
            <person name="Zeng Q."/>
            <person name="Gargeya S."/>
            <person name="Fitzgerald M."/>
            <person name="Haas B."/>
            <person name="Abouelleil A."/>
            <person name="Alvarado L."/>
            <person name="Arachchi H.M."/>
            <person name="Berlin A."/>
            <person name="Brown A."/>
            <person name="Chapman S.B."/>
            <person name="Chen Z."/>
            <person name="Dunbar C."/>
            <person name="Freedman E."/>
            <person name="Gearin G."/>
            <person name="Gellesch M."/>
            <person name="Goldberg J."/>
            <person name="Griggs A."/>
            <person name="Gujja S."/>
            <person name="Heiman D."/>
            <person name="Howarth C."/>
            <person name="Larson L."/>
            <person name="Lui A."/>
            <person name="MacDonald P.J.P."/>
            <person name="Montmayeur A."/>
            <person name="Murphy C."/>
            <person name="Neiman D."/>
            <person name="Pearson M."/>
            <person name="Priest M."/>
            <person name="Roberts A."/>
            <person name="Saif S."/>
            <person name="Shea T."/>
            <person name="Shenoy N."/>
            <person name="Sisk P."/>
            <person name="Stolte C."/>
            <person name="Sykes S."/>
            <person name="Wortman J."/>
            <person name="Nusbaum C."/>
            <person name="Birren B."/>
        </authorList>
    </citation>
    <scope>NUCLEOTIDE SEQUENCE</scope>
    <source>
        <strain evidence="3">NIH/UT8656</strain>
    </source>
</reference>
<feature type="domain" description="Alpha/beta hydrolase fold-3" evidence="2">
    <location>
        <begin position="133"/>
        <end position="351"/>
    </location>
</feature>
<keyword evidence="4" id="KW-1185">Reference proteome</keyword>
<dbReference type="PANTHER" id="PTHR48081">
    <property type="entry name" value="AB HYDROLASE SUPERFAMILY PROTEIN C4A8.06C"/>
    <property type="match status" value="1"/>
</dbReference>
<dbReference type="InterPro" id="IPR050300">
    <property type="entry name" value="GDXG_lipolytic_enzyme"/>
</dbReference>
<dbReference type="Gene3D" id="3.40.50.1820">
    <property type="entry name" value="alpha/beta hydrolase"/>
    <property type="match status" value="1"/>
</dbReference>
<accession>H6BTV9</accession>
<dbReference type="InParanoid" id="H6BTV9"/>
<dbReference type="GO" id="GO:0016787">
    <property type="term" value="F:hydrolase activity"/>
    <property type="evidence" value="ECO:0007669"/>
    <property type="project" value="UniProtKB-KW"/>
</dbReference>
<sequence>MAPHSTVEDAASLQTLSIDSKDGLSPREKVFVYQHLPQISDTMIESYDRDFVQVMQGMDIKWEKMPSPLDFQAWREYDRTEYHNYDREVHCKRTRTKVPVTVTKVLVSYGENNEFGIHVFEPQHEDAGARPAVLMYHGGGWSHGDPNIDAELSKFFASELRAVVFGVDYRLAPEHNILTIHEDAYQALEWVIKNAEKYSIDSGRIALWGCSAGGHLAATVAMRDAKEHNPSRLSQVNLVVPALCHIDAYDEVLKAVVLAKLKVYVPTQQDEAIQFLRYVFAVMAQALPPDHPVVSPLCHPDPLPEHHAPTHFSVAGCDILLHEGIAYATKLRNAGIDTMVEVLPGVPHGFTMAVKAKATLNWTRNQVRVLEAGLRK</sequence>
<name>H6BTV9_EXODN</name>
<dbReference type="InterPro" id="IPR029058">
    <property type="entry name" value="AB_hydrolase_fold"/>
</dbReference>
<keyword evidence="1" id="KW-0378">Hydrolase</keyword>
<dbReference type="STRING" id="858893.H6BTV9"/>
<dbReference type="Proteomes" id="UP000007304">
    <property type="component" value="Unassembled WGS sequence"/>
</dbReference>
<dbReference type="eggNOG" id="KOG1515">
    <property type="taxonomic scope" value="Eukaryota"/>
</dbReference>
<evidence type="ECO:0000313" key="4">
    <source>
        <dbReference type="Proteomes" id="UP000007304"/>
    </source>
</evidence>
<dbReference type="GeneID" id="20308307"/>
<evidence type="ECO:0000313" key="3">
    <source>
        <dbReference type="EMBL" id="EHY55535.1"/>
    </source>
</evidence>
<dbReference type="EMBL" id="JH226132">
    <property type="protein sequence ID" value="EHY55535.1"/>
    <property type="molecule type" value="Genomic_DNA"/>
</dbReference>
<gene>
    <name evidence="3" type="ORF">HMPREF1120_03668</name>
</gene>
<dbReference type="Pfam" id="PF07859">
    <property type="entry name" value="Abhydrolase_3"/>
    <property type="match status" value="1"/>
</dbReference>
<evidence type="ECO:0000259" key="2">
    <source>
        <dbReference type="Pfam" id="PF07859"/>
    </source>
</evidence>
<protein>
    <recommendedName>
        <fullName evidence="2">Alpha/beta hydrolase fold-3 domain-containing protein</fullName>
    </recommendedName>
</protein>
<dbReference type="HOGENOM" id="CLU_012494_6_4_1"/>
<dbReference type="OMA" id="KECAACY"/>
<proteinExistence type="predicted"/>
<organism evidence="3 4">
    <name type="scientific">Exophiala dermatitidis (strain ATCC 34100 / CBS 525.76 / NIH/UT8656)</name>
    <name type="common">Black yeast</name>
    <name type="synonym">Wangiella dermatitidis</name>
    <dbReference type="NCBI Taxonomy" id="858893"/>
    <lineage>
        <taxon>Eukaryota</taxon>
        <taxon>Fungi</taxon>
        <taxon>Dikarya</taxon>
        <taxon>Ascomycota</taxon>
        <taxon>Pezizomycotina</taxon>
        <taxon>Eurotiomycetes</taxon>
        <taxon>Chaetothyriomycetidae</taxon>
        <taxon>Chaetothyriales</taxon>
        <taxon>Herpotrichiellaceae</taxon>
        <taxon>Exophiala</taxon>
    </lineage>
</organism>